<dbReference type="Pfam" id="PF00512">
    <property type="entry name" value="HisKA"/>
    <property type="match status" value="1"/>
</dbReference>
<evidence type="ECO:0000256" key="2">
    <source>
        <dbReference type="ARBA" id="ARBA00012438"/>
    </source>
</evidence>
<accession>A0A972JAR5</accession>
<evidence type="ECO:0000259" key="7">
    <source>
        <dbReference type="PROSITE" id="PS50109"/>
    </source>
</evidence>
<evidence type="ECO:0000313" key="9">
    <source>
        <dbReference type="Proteomes" id="UP000599523"/>
    </source>
</evidence>
<dbReference type="Proteomes" id="UP000599523">
    <property type="component" value="Unassembled WGS sequence"/>
</dbReference>
<dbReference type="SMART" id="SM00388">
    <property type="entry name" value="HisKA"/>
    <property type="match status" value="1"/>
</dbReference>
<dbReference type="SMART" id="SM00387">
    <property type="entry name" value="HATPase_c"/>
    <property type="match status" value="1"/>
</dbReference>
<evidence type="ECO:0000256" key="5">
    <source>
        <dbReference type="ARBA" id="ARBA00022777"/>
    </source>
</evidence>
<keyword evidence="5" id="KW-0418">Kinase</keyword>
<dbReference type="InterPro" id="IPR005467">
    <property type="entry name" value="His_kinase_dom"/>
</dbReference>
<feature type="coiled-coil region" evidence="6">
    <location>
        <begin position="13"/>
        <end position="47"/>
    </location>
</feature>
<dbReference type="RefSeq" id="WP_168987473.1">
    <property type="nucleotide sequence ID" value="NZ_CAWPHM010000233.1"/>
</dbReference>
<dbReference type="PROSITE" id="PS50109">
    <property type="entry name" value="HIS_KIN"/>
    <property type="match status" value="1"/>
</dbReference>
<organism evidence="8 9">
    <name type="scientific">Azoarcus taiwanensis</name>
    <dbReference type="NCBI Taxonomy" id="666964"/>
    <lineage>
        <taxon>Bacteria</taxon>
        <taxon>Pseudomonadati</taxon>
        <taxon>Pseudomonadota</taxon>
        <taxon>Betaproteobacteria</taxon>
        <taxon>Rhodocyclales</taxon>
        <taxon>Zoogloeaceae</taxon>
        <taxon>Azoarcus</taxon>
    </lineage>
</organism>
<dbReference type="InterPro" id="IPR003661">
    <property type="entry name" value="HisK_dim/P_dom"/>
</dbReference>
<dbReference type="SUPFAM" id="SSF47384">
    <property type="entry name" value="Homodimeric domain of signal transducing histidine kinase"/>
    <property type="match status" value="1"/>
</dbReference>
<keyword evidence="3" id="KW-0597">Phosphoprotein</keyword>
<dbReference type="GO" id="GO:0030295">
    <property type="term" value="F:protein kinase activator activity"/>
    <property type="evidence" value="ECO:0007669"/>
    <property type="project" value="TreeGrafter"/>
</dbReference>
<dbReference type="InterPro" id="IPR003594">
    <property type="entry name" value="HATPase_dom"/>
</dbReference>
<dbReference type="GO" id="GO:0007234">
    <property type="term" value="P:osmosensory signaling via phosphorelay pathway"/>
    <property type="evidence" value="ECO:0007669"/>
    <property type="project" value="TreeGrafter"/>
</dbReference>
<dbReference type="EC" id="2.7.13.3" evidence="2"/>
<dbReference type="InterPro" id="IPR050351">
    <property type="entry name" value="BphY/WalK/GraS-like"/>
</dbReference>
<dbReference type="InterPro" id="IPR004358">
    <property type="entry name" value="Sig_transdc_His_kin-like_C"/>
</dbReference>
<feature type="domain" description="Histidine kinase" evidence="7">
    <location>
        <begin position="54"/>
        <end position="268"/>
    </location>
</feature>
<comment type="caution">
    <text evidence="8">The sequence shown here is derived from an EMBL/GenBank/DDBJ whole genome shotgun (WGS) entry which is preliminary data.</text>
</comment>
<evidence type="ECO:0000256" key="4">
    <source>
        <dbReference type="ARBA" id="ARBA00022679"/>
    </source>
</evidence>
<evidence type="ECO:0000256" key="6">
    <source>
        <dbReference type="SAM" id="Coils"/>
    </source>
</evidence>
<dbReference type="Gene3D" id="3.30.565.10">
    <property type="entry name" value="Histidine kinase-like ATPase, C-terminal domain"/>
    <property type="match status" value="1"/>
</dbReference>
<dbReference type="AlphaFoldDB" id="A0A972JAR5"/>
<keyword evidence="4" id="KW-0808">Transferase</keyword>
<comment type="catalytic activity">
    <reaction evidence="1">
        <text>ATP + protein L-histidine = ADP + protein N-phospho-L-histidine.</text>
        <dbReference type="EC" id="2.7.13.3"/>
    </reaction>
</comment>
<evidence type="ECO:0000256" key="3">
    <source>
        <dbReference type="ARBA" id="ARBA00022553"/>
    </source>
</evidence>
<gene>
    <name evidence="8" type="ORF">GPA21_06875</name>
</gene>
<dbReference type="InterPro" id="IPR036890">
    <property type="entry name" value="HATPase_C_sf"/>
</dbReference>
<dbReference type="PANTHER" id="PTHR42878:SF15">
    <property type="entry name" value="BACTERIOPHYTOCHROME"/>
    <property type="match status" value="1"/>
</dbReference>
<keyword evidence="9" id="KW-1185">Reference proteome</keyword>
<sequence length="268" mass="29389">MSDDDIERIAGATDALLLRMKTLEKANADLEARVAERTAELEAVNRELEAFSYSVSHDLKAPLRGIDGYARILLDEYGERLDDEGRRLLGNVCRGVAQMHRLIGDMLAYSRLERQVLAPCAVELQPLAEEVLSAIDEGGLPEAARLSIDMGGLEVRADRNGLAIVLRNLLANALKFHAPGQVPVVHVSAQREGQAVRIEVCDEGIGFDMKYHERIFDIFQRLNRVEDYPGTGVGLALVKRAVARMGGRVFVNSVPGEGTCFTVELPAP</sequence>
<evidence type="ECO:0000256" key="1">
    <source>
        <dbReference type="ARBA" id="ARBA00000085"/>
    </source>
</evidence>
<name>A0A972JAR5_9RHOO</name>
<dbReference type="PRINTS" id="PR00344">
    <property type="entry name" value="BCTRLSENSOR"/>
</dbReference>
<keyword evidence="6" id="KW-0175">Coiled coil</keyword>
<dbReference type="GO" id="GO:0000156">
    <property type="term" value="F:phosphorelay response regulator activity"/>
    <property type="evidence" value="ECO:0007669"/>
    <property type="project" value="TreeGrafter"/>
</dbReference>
<reference evidence="8" key="1">
    <citation type="submission" date="2019-12" db="EMBL/GenBank/DDBJ databases">
        <title>Comparative genomics gives insights into the taxonomy of the Azoarcus-Aromatoleum group and reveals separate origins of nif in the plant-associated Azoarcus and non-plant-associated Aromatoleum sub-groups.</title>
        <authorList>
            <person name="Lafos M."/>
            <person name="Maluk M."/>
            <person name="Batista M."/>
            <person name="Junghare M."/>
            <person name="Carmona M."/>
            <person name="Faoro H."/>
            <person name="Cruz L.M."/>
            <person name="Battistoni F."/>
            <person name="De Souza E."/>
            <person name="Pedrosa F."/>
            <person name="Chen W.-M."/>
            <person name="Poole P.S."/>
            <person name="Dixon R.A."/>
            <person name="James E.K."/>
        </authorList>
    </citation>
    <scope>NUCLEOTIDE SEQUENCE</scope>
    <source>
        <strain evidence="8">NSC3</strain>
    </source>
</reference>
<evidence type="ECO:0000313" key="8">
    <source>
        <dbReference type="EMBL" id="NMG02692.1"/>
    </source>
</evidence>
<dbReference type="GO" id="GO:0000155">
    <property type="term" value="F:phosphorelay sensor kinase activity"/>
    <property type="evidence" value="ECO:0007669"/>
    <property type="project" value="InterPro"/>
</dbReference>
<dbReference type="EMBL" id="WTVM01000030">
    <property type="protein sequence ID" value="NMG02692.1"/>
    <property type="molecule type" value="Genomic_DNA"/>
</dbReference>
<dbReference type="SUPFAM" id="SSF55874">
    <property type="entry name" value="ATPase domain of HSP90 chaperone/DNA topoisomerase II/histidine kinase"/>
    <property type="match status" value="1"/>
</dbReference>
<dbReference type="InterPro" id="IPR036097">
    <property type="entry name" value="HisK_dim/P_sf"/>
</dbReference>
<dbReference type="CDD" id="cd00082">
    <property type="entry name" value="HisKA"/>
    <property type="match status" value="1"/>
</dbReference>
<proteinExistence type="predicted"/>
<dbReference type="PANTHER" id="PTHR42878">
    <property type="entry name" value="TWO-COMPONENT HISTIDINE KINASE"/>
    <property type="match status" value="1"/>
</dbReference>
<dbReference type="Gene3D" id="1.10.287.130">
    <property type="match status" value="1"/>
</dbReference>
<protein>
    <recommendedName>
        <fullName evidence="2">histidine kinase</fullName>
        <ecNumber evidence="2">2.7.13.3</ecNumber>
    </recommendedName>
</protein>
<dbReference type="FunFam" id="1.10.287.130:FF:000070">
    <property type="entry name" value="Histidine kinase sensor protein"/>
    <property type="match status" value="1"/>
</dbReference>
<dbReference type="Pfam" id="PF02518">
    <property type="entry name" value="HATPase_c"/>
    <property type="match status" value="1"/>
</dbReference>